<evidence type="ECO:0000313" key="1">
    <source>
        <dbReference type="EMBL" id="GAG57379.1"/>
    </source>
</evidence>
<comment type="caution">
    <text evidence="1">The sequence shown here is derived from an EMBL/GenBank/DDBJ whole genome shotgun (WGS) entry which is preliminary data.</text>
</comment>
<proteinExistence type="predicted"/>
<organism evidence="1">
    <name type="scientific">marine sediment metagenome</name>
    <dbReference type="NCBI Taxonomy" id="412755"/>
    <lineage>
        <taxon>unclassified sequences</taxon>
        <taxon>metagenomes</taxon>
        <taxon>ecological metagenomes</taxon>
    </lineage>
</organism>
<name>X0YM46_9ZZZZ</name>
<protein>
    <submittedName>
        <fullName evidence="1">Uncharacterized protein</fullName>
    </submittedName>
</protein>
<sequence>MAVVVASGTTASVAAANTKSADLVSGQYQTVQKGKLTLVALPSATGYNCTLSIGGITLINDQPCPWFGTTGGLDLSAHVIVSQVVLGGKIELFFRETAGGTGTLDYVLLFEPQ</sequence>
<accession>X0YM46</accession>
<dbReference type="EMBL" id="BART01004823">
    <property type="protein sequence ID" value="GAG57379.1"/>
    <property type="molecule type" value="Genomic_DNA"/>
</dbReference>
<gene>
    <name evidence="1" type="ORF">S01H4_11733</name>
</gene>
<reference evidence="1" key="1">
    <citation type="journal article" date="2014" name="Front. Microbiol.">
        <title>High frequency of phylogenetically diverse reductive dehalogenase-homologous genes in deep subseafloor sedimentary metagenomes.</title>
        <authorList>
            <person name="Kawai M."/>
            <person name="Futagami T."/>
            <person name="Toyoda A."/>
            <person name="Takaki Y."/>
            <person name="Nishi S."/>
            <person name="Hori S."/>
            <person name="Arai W."/>
            <person name="Tsubouchi T."/>
            <person name="Morono Y."/>
            <person name="Uchiyama I."/>
            <person name="Ito T."/>
            <person name="Fujiyama A."/>
            <person name="Inagaki F."/>
            <person name="Takami H."/>
        </authorList>
    </citation>
    <scope>NUCLEOTIDE SEQUENCE</scope>
    <source>
        <strain evidence="1">Expedition CK06-06</strain>
    </source>
</reference>
<dbReference type="AlphaFoldDB" id="X0YM46"/>